<accession>A0ACC0VM65</accession>
<dbReference type="Proteomes" id="UP001163321">
    <property type="component" value="Chromosome 8"/>
</dbReference>
<dbReference type="EMBL" id="CM047587">
    <property type="protein sequence ID" value="KAI9906958.1"/>
    <property type="molecule type" value="Genomic_DNA"/>
</dbReference>
<name>A0ACC0VM65_9STRA</name>
<gene>
    <name evidence="1" type="ORF">PsorP6_003522</name>
</gene>
<organism evidence="1 2">
    <name type="scientific">Peronosclerospora sorghi</name>
    <dbReference type="NCBI Taxonomy" id="230839"/>
    <lineage>
        <taxon>Eukaryota</taxon>
        <taxon>Sar</taxon>
        <taxon>Stramenopiles</taxon>
        <taxon>Oomycota</taxon>
        <taxon>Peronosporomycetes</taxon>
        <taxon>Peronosporales</taxon>
        <taxon>Peronosporaceae</taxon>
        <taxon>Peronosclerospora</taxon>
    </lineage>
</organism>
<keyword evidence="2" id="KW-1185">Reference proteome</keyword>
<evidence type="ECO:0000313" key="1">
    <source>
        <dbReference type="EMBL" id="KAI9906958.1"/>
    </source>
</evidence>
<evidence type="ECO:0000313" key="2">
    <source>
        <dbReference type="Proteomes" id="UP001163321"/>
    </source>
</evidence>
<comment type="caution">
    <text evidence="1">The sequence shown here is derived from an EMBL/GenBank/DDBJ whole genome shotgun (WGS) entry which is preliminary data.</text>
</comment>
<reference evidence="1 2" key="1">
    <citation type="journal article" date="2022" name="bioRxiv">
        <title>The genome of the oomycete Peronosclerospora sorghi, a cosmopolitan pathogen of maize and sorghum, is inflated with dispersed pseudogenes.</title>
        <authorList>
            <person name="Fletcher K."/>
            <person name="Martin F."/>
            <person name="Isakeit T."/>
            <person name="Cavanaugh K."/>
            <person name="Magill C."/>
            <person name="Michelmore R."/>
        </authorList>
    </citation>
    <scope>NUCLEOTIDE SEQUENCE [LARGE SCALE GENOMIC DNA]</scope>
    <source>
        <strain evidence="1">P6</strain>
    </source>
</reference>
<proteinExistence type="predicted"/>
<protein>
    <submittedName>
        <fullName evidence="1">Uncharacterized protein</fullName>
    </submittedName>
</protein>
<sequence length="115" mass="12620">MTTEKRRQSIEVFRLQLRETVNEGDDVESSSSPKNTPEDGVGQSELVVPLSIPNENGSDEKVEGGKETEHCRPDERDCSRSGMKLVSRTIASGIKWLASLSMVIGTRNIVVNVCS</sequence>